<sequence>MHFSKLSLLSLAALTPLASAVGKAIITNRCDFDVYVTDVGSTAGNAQKIAAGKSFSEPFRRDPKTGGIALKLTRDQDGLYTGDPQLNFAYALNGGGRLFYDLSAVFGDPFPGEIIKVQSSDGNCPKICWPNGEYPGGNQTHDCDDDANETLVLCAAKC</sequence>
<evidence type="ECO:0000313" key="2">
    <source>
        <dbReference type="EMBL" id="KAF9886460.1"/>
    </source>
</evidence>
<dbReference type="AlphaFoldDB" id="A0AAD4CH97"/>
<protein>
    <recommendedName>
        <fullName evidence="4">BYS1 domain protein</fullName>
    </recommendedName>
</protein>
<dbReference type="Pfam" id="PF04681">
    <property type="entry name" value="Bys1"/>
    <property type="match status" value="1"/>
</dbReference>
<dbReference type="InterPro" id="IPR037176">
    <property type="entry name" value="Osmotin/thaumatin-like_sf"/>
</dbReference>
<feature type="signal peptide" evidence="1">
    <location>
        <begin position="1"/>
        <end position="20"/>
    </location>
</feature>
<comment type="caution">
    <text evidence="2">The sequence shown here is derived from an EMBL/GenBank/DDBJ whole genome shotgun (WGS) entry which is preliminary data.</text>
</comment>
<reference evidence="2" key="1">
    <citation type="journal article" date="2019" name="Beilstein J. Org. Chem.">
        <title>Nanangenines: drimane sesquiterpenoids as the dominant metabolite cohort of a novel Australian fungus, Aspergillus nanangensis.</title>
        <authorList>
            <person name="Lacey H.J."/>
            <person name="Gilchrist C.L.M."/>
            <person name="Crombie A."/>
            <person name="Kalaitzis J.A."/>
            <person name="Vuong D."/>
            <person name="Rutledge P.J."/>
            <person name="Turner P."/>
            <person name="Pitt J.I."/>
            <person name="Lacey E."/>
            <person name="Chooi Y.H."/>
            <person name="Piggott A.M."/>
        </authorList>
    </citation>
    <scope>NUCLEOTIDE SEQUENCE</scope>
    <source>
        <strain evidence="2">MST-FP2251</strain>
    </source>
</reference>
<keyword evidence="1" id="KW-0732">Signal</keyword>
<keyword evidence="3" id="KW-1185">Reference proteome</keyword>
<dbReference type="PANTHER" id="PTHR36195:SF4">
    <property type="entry name" value="DOMAIN PROTEIN, PUTATIVE (AFU_ORTHOLOGUE AFUA_5G01990)-RELATED"/>
    <property type="match status" value="1"/>
</dbReference>
<dbReference type="SUPFAM" id="SSF49870">
    <property type="entry name" value="Osmotin, thaumatin-like protein"/>
    <property type="match status" value="1"/>
</dbReference>
<evidence type="ECO:0008006" key="4">
    <source>
        <dbReference type="Google" id="ProtNLM"/>
    </source>
</evidence>
<reference evidence="2" key="2">
    <citation type="submission" date="2020-02" db="EMBL/GenBank/DDBJ databases">
        <authorList>
            <person name="Gilchrist C.L.M."/>
            <person name="Chooi Y.-H."/>
        </authorList>
    </citation>
    <scope>NUCLEOTIDE SEQUENCE</scope>
    <source>
        <strain evidence="2">MST-FP2251</strain>
    </source>
</reference>
<evidence type="ECO:0000313" key="3">
    <source>
        <dbReference type="Proteomes" id="UP001194746"/>
    </source>
</evidence>
<dbReference type="PANTHER" id="PTHR36195">
    <property type="entry name" value="DOMAIN PROTEIN, PUTATIVE (AFU_ORTHOLOGUE AFUA_5G01990)-RELATED-RELATED"/>
    <property type="match status" value="1"/>
</dbReference>
<proteinExistence type="predicted"/>
<accession>A0AAD4CH97</accession>
<organism evidence="2 3">
    <name type="scientific">Aspergillus nanangensis</name>
    <dbReference type="NCBI Taxonomy" id="2582783"/>
    <lineage>
        <taxon>Eukaryota</taxon>
        <taxon>Fungi</taxon>
        <taxon>Dikarya</taxon>
        <taxon>Ascomycota</taxon>
        <taxon>Pezizomycotina</taxon>
        <taxon>Eurotiomycetes</taxon>
        <taxon>Eurotiomycetidae</taxon>
        <taxon>Eurotiales</taxon>
        <taxon>Aspergillaceae</taxon>
        <taxon>Aspergillus</taxon>
        <taxon>Aspergillus subgen. Circumdati</taxon>
    </lineage>
</organism>
<dbReference type="InterPro" id="IPR006771">
    <property type="entry name" value="CetA-like"/>
</dbReference>
<name>A0AAD4CH97_ASPNN</name>
<gene>
    <name evidence="2" type="ORF">FE257_011365</name>
</gene>
<dbReference type="Proteomes" id="UP001194746">
    <property type="component" value="Unassembled WGS sequence"/>
</dbReference>
<dbReference type="EMBL" id="VCAU01000076">
    <property type="protein sequence ID" value="KAF9886460.1"/>
    <property type="molecule type" value="Genomic_DNA"/>
</dbReference>
<evidence type="ECO:0000256" key="1">
    <source>
        <dbReference type="SAM" id="SignalP"/>
    </source>
</evidence>
<feature type="chain" id="PRO_5041973601" description="BYS1 domain protein" evidence="1">
    <location>
        <begin position="21"/>
        <end position="158"/>
    </location>
</feature>